<dbReference type="AlphaFoldDB" id="A0A674J1V7"/>
<name>A0A674J1V7_9SAUR</name>
<organism evidence="1 2">
    <name type="scientific">Terrapene triunguis</name>
    <name type="common">Three-toed box turtle</name>
    <dbReference type="NCBI Taxonomy" id="2587831"/>
    <lineage>
        <taxon>Eukaryota</taxon>
        <taxon>Metazoa</taxon>
        <taxon>Chordata</taxon>
        <taxon>Craniata</taxon>
        <taxon>Vertebrata</taxon>
        <taxon>Euteleostomi</taxon>
        <taxon>Archelosauria</taxon>
        <taxon>Testudinata</taxon>
        <taxon>Testudines</taxon>
        <taxon>Cryptodira</taxon>
        <taxon>Durocryptodira</taxon>
        <taxon>Testudinoidea</taxon>
        <taxon>Emydidae</taxon>
        <taxon>Terrapene</taxon>
    </lineage>
</organism>
<reference evidence="1" key="2">
    <citation type="submission" date="2025-09" db="UniProtKB">
        <authorList>
            <consortium name="Ensembl"/>
        </authorList>
    </citation>
    <scope>IDENTIFICATION</scope>
</reference>
<protein>
    <submittedName>
        <fullName evidence="1">Uncharacterized protein</fullName>
    </submittedName>
</protein>
<proteinExistence type="predicted"/>
<dbReference type="SUPFAM" id="SSF51569">
    <property type="entry name" value="Aldolase"/>
    <property type="match status" value="1"/>
</dbReference>
<keyword evidence="2" id="KW-1185">Reference proteome</keyword>
<dbReference type="Gene3D" id="3.20.20.70">
    <property type="entry name" value="Aldolase class I"/>
    <property type="match status" value="1"/>
</dbReference>
<dbReference type="InterPro" id="IPR013785">
    <property type="entry name" value="Aldolase_TIM"/>
</dbReference>
<reference evidence="1" key="1">
    <citation type="submission" date="2025-08" db="UniProtKB">
        <authorList>
            <consortium name="Ensembl"/>
        </authorList>
    </citation>
    <scope>IDENTIFICATION</scope>
</reference>
<accession>A0A674J1V7</accession>
<dbReference type="Ensembl" id="ENSTMTT00000013975.1">
    <property type="protein sequence ID" value="ENSTMTP00000013509.1"/>
    <property type="gene ID" value="ENSTMTG00000009791.1"/>
</dbReference>
<sequence length="128" mass="12910">MMGCRLWGQMGVGVLGVMGSRVQDVGVQGVPREAKVQGPGYSAPCPPGACGGVCALANVLGAPLCQLECLCQEGRWQEAQALQLRLIEPNAAVRDVPGLGDTAGGALAELAGGCGLGLRWGDPRAGLA</sequence>
<dbReference type="Proteomes" id="UP000472274">
    <property type="component" value="Unplaced"/>
</dbReference>
<dbReference type="InParanoid" id="A0A674J1V7"/>
<evidence type="ECO:0000313" key="2">
    <source>
        <dbReference type="Proteomes" id="UP000472274"/>
    </source>
</evidence>
<dbReference type="GeneTree" id="ENSGT00990000213698"/>
<evidence type="ECO:0000313" key="1">
    <source>
        <dbReference type="Ensembl" id="ENSTMTP00000013509.1"/>
    </source>
</evidence>